<organism evidence="1 2">
    <name type="scientific">Vibrio diazotrophicus</name>
    <dbReference type="NCBI Taxonomy" id="685"/>
    <lineage>
        <taxon>Bacteria</taxon>
        <taxon>Pseudomonadati</taxon>
        <taxon>Pseudomonadota</taxon>
        <taxon>Gammaproteobacteria</taxon>
        <taxon>Vibrionales</taxon>
        <taxon>Vibrionaceae</taxon>
        <taxon>Vibrio</taxon>
    </lineage>
</organism>
<evidence type="ECO:0000313" key="2">
    <source>
        <dbReference type="Proteomes" id="UP000248729"/>
    </source>
</evidence>
<dbReference type="EMBL" id="QLTR01000040">
    <property type="protein sequence ID" value="RAS57000.1"/>
    <property type="molecule type" value="Genomic_DNA"/>
</dbReference>
<proteinExistence type="predicted"/>
<dbReference type="AlphaFoldDB" id="A0A329E0F5"/>
<gene>
    <name evidence="1" type="ORF">DET48_1408</name>
</gene>
<reference evidence="1 2" key="1">
    <citation type="submission" date="2018-06" db="EMBL/GenBank/DDBJ databases">
        <title>Freshwater and sediment microbial communities from various areas in North America, analyzing microbe dynamics in response to fracking.</title>
        <authorList>
            <person name="Lamendella R."/>
        </authorList>
    </citation>
    <scope>NUCLEOTIDE SEQUENCE [LARGE SCALE GENOMIC DNA]</scope>
    <source>
        <strain evidence="1 2">99A</strain>
    </source>
</reference>
<sequence length="351" mass="38913">MNKRFKRVSLAIYLDPLQSIPDSFAYNTFIGWSKKRKELAADSTAAMELHQLVHIHKDIYMSGMFLHCLKPELATSFAMALSNDSITEQSLLDILKVHQIQPHGVQSRVEEGASTESMTFDVDSVIDNVSSKIEHLLELKLSEHFSQIDFSANATPSVPDFTHITEHMSSQLAQHQQSLVEHIAAHSNTQFESKIDAQALSQEIVNSMSGKFAENEKALRDLITLMPSSSSNDIDTLALSQDIASIISSQLIEHQKQLMGGSLSSSQLASVDQQALSHDIAKAIGDKLDHSQQIAELKSVVTQQNTLINQLMQQIKQQGGLVATPANFAEPQESVEERLEKVQRLKKKGVF</sequence>
<dbReference type="Proteomes" id="UP000248729">
    <property type="component" value="Unassembled WGS sequence"/>
</dbReference>
<comment type="caution">
    <text evidence="1">The sequence shown here is derived from an EMBL/GenBank/DDBJ whole genome shotgun (WGS) entry which is preliminary data.</text>
</comment>
<dbReference type="RefSeq" id="WP_258006782.1">
    <property type="nucleotide sequence ID" value="NZ_JBJKCE010000001.1"/>
</dbReference>
<protein>
    <submittedName>
        <fullName evidence="1">Uncharacterized protein</fullName>
    </submittedName>
</protein>
<accession>A0A329E0F5</accession>
<name>A0A329E0F5_VIBDI</name>
<evidence type="ECO:0000313" key="1">
    <source>
        <dbReference type="EMBL" id="RAS57000.1"/>
    </source>
</evidence>